<sequence length="202" mass="23889">MSENFTFRPKSSANQVKLVNQLERQFHTITQLLYTTNVPGALLDRQVLPYIADDVIFKDPWQEGGDKKLYRIGMKGFHNMFHFTFDTFQLNVKLNDDGTTGRCIVDGIMNLQQFSWIYTYPLRSIFVYEFRLLNTDNIDDPKFEIFRHEEMWSFADMIDGIPGIGWMYKNLFRRSFGYFFVALSALSCVVHDRFIQTTKKRE</sequence>
<name>A0A815M9C7_ADIRI</name>
<accession>A0A815M9C7</accession>
<reference evidence="1" key="1">
    <citation type="submission" date="2021-02" db="EMBL/GenBank/DDBJ databases">
        <authorList>
            <person name="Nowell W R."/>
        </authorList>
    </citation>
    <scope>NUCLEOTIDE SEQUENCE</scope>
</reference>
<dbReference type="Proteomes" id="UP000663828">
    <property type="component" value="Unassembled WGS sequence"/>
</dbReference>
<gene>
    <name evidence="1" type="ORF">XAT740_LOCUS34956</name>
</gene>
<comment type="caution">
    <text evidence="1">The sequence shown here is derived from an EMBL/GenBank/DDBJ whole genome shotgun (WGS) entry which is preliminary data.</text>
</comment>
<organism evidence="1 2">
    <name type="scientific">Adineta ricciae</name>
    <name type="common">Rotifer</name>
    <dbReference type="NCBI Taxonomy" id="249248"/>
    <lineage>
        <taxon>Eukaryota</taxon>
        <taxon>Metazoa</taxon>
        <taxon>Spiralia</taxon>
        <taxon>Gnathifera</taxon>
        <taxon>Rotifera</taxon>
        <taxon>Eurotatoria</taxon>
        <taxon>Bdelloidea</taxon>
        <taxon>Adinetida</taxon>
        <taxon>Adinetidae</taxon>
        <taxon>Adineta</taxon>
    </lineage>
</organism>
<evidence type="ECO:0000313" key="2">
    <source>
        <dbReference type="Proteomes" id="UP000663828"/>
    </source>
</evidence>
<keyword evidence="2" id="KW-1185">Reference proteome</keyword>
<dbReference type="EMBL" id="CAJNOR010003460">
    <property type="protein sequence ID" value="CAF1416284.1"/>
    <property type="molecule type" value="Genomic_DNA"/>
</dbReference>
<proteinExistence type="predicted"/>
<protein>
    <submittedName>
        <fullName evidence="1">Uncharacterized protein</fullName>
    </submittedName>
</protein>
<dbReference type="AlphaFoldDB" id="A0A815M9C7"/>
<evidence type="ECO:0000313" key="1">
    <source>
        <dbReference type="EMBL" id="CAF1416284.1"/>
    </source>
</evidence>